<gene>
    <name evidence="2" type="ORF">CEP52_008544</name>
</gene>
<dbReference type="EMBL" id="NKCK01000084">
    <property type="protein sequence ID" value="RSM01457.1"/>
    <property type="molecule type" value="Genomic_DNA"/>
</dbReference>
<accession>A0A428THF7</accession>
<organism evidence="2 3">
    <name type="scientific">Fusarium oligoseptatum</name>
    <dbReference type="NCBI Taxonomy" id="2604345"/>
    <lineage>
        <taxon>Eukaryota</taxon>
        <taxon>Fungi</taxon>
        <taxon>Dikarya</taxon>
        <taxon>Ascomycota</taxon>
        <taxon>Pezizomycotina</taxon>
        <taxon>Sordariomycetes</taxon>
        <taxon>Hypocreomycetidae</taxon>
        <taxon>Hypocreales</taxon>
        <taxon>Nectriaceae</taxon>
        <taxon>Fusarium</taxon>
        <taxon>Fusarium solani species complex</taxon>
    </lineage>
</organism>
<proteinExistence type="predicted"/>
<dbReference type="AlphaFoldDB" id="A0A428THF7"/>
<evidence type="ECO:0000313" key="2">
    <source>
        <dbReference type="EMBL" id="RSM01457.1"/>
    </source>
</evidence>
<comment type="caution">
    <text evidence="2">The sequence shown here is derived from an EMBL/GenBank/DDBJ whole genome shotgun (WGS) entry which is preliminary data.</text>
</comment>
<dbReference type="Proteomes" id="UP000287144">
    <property type="component" value="Unassembled WGS sequence"/>
</dbReference>
<sequence length="114" mass="11643">MSCLGTSPDPILAAKVAFVRSLPAAHRRRVPPGRASPDPKRAKPTTSSSGLVGLAPVEHGAEATDGLGAALLVLDALASHSPILGPPHKPSQWVVANAQDTLPSSPEPTAQGHR</sequence>
<reference evidence="2 3" key="1">
    <citation type="submission" date="2017-06" db="EMBL/GenBank/DDBJ databases">
        <title>Comparative genomic analysis of Ambrosia Fusariam Clade fungi.</title>
        <authorList>
            <person name="Stajich J.E."/>
            <person name="Carrillo J."/>
            <person name="Kijimoto T."/>
            <person name="Eskalen A."/>
            <person name="O'Donnell K."/>
            <person name="Kasson M."/>
        </authorList>
    </citation>
    <scope>NUCLEOTIDE SEQUENCE [LARGE SCALE GENOMIC DNA]</scope>
    <source>
        <strain evidence="2 3">NRRL62579</strain>
    </source>
</reference>
<feature type="region of interest" description="Disordered" evidence="1">
    <location>
        <begin position="24"/>
        <end position="52"/>
    </location>
</feature>
<evidence type="ECO:0000256" key="1">
    <source>
        <dbReference type="SAM" id="MobiDB-lite"/>
    </source>
</evidence>
<keyword evidence="3" id="KW-1185">Reference proteome</keyword>
<evidence type="ECO:0000313" key="3">
    <source>
        <dbReference type="Proteomes" id="UP000287144"/>
    </source>
</evidence>
<name>A0A428THF7_9HYPO</name>
<protein>
    <submittedName>
        <fullName evidence="2">Uncharacterized protein</fullName>
    </submittedName>
</protein>